<evidence type="ECO:0000313" key="5">
    <source>
        <dbReference type="EMBL" id="GFH85674.1"/>
    </source>
</evidence>
<dbReference type="STRING" id="1235814.GCA_000613385_00916"/>
<dbReference type="InterPro" id="IPR013762">
    <property type="entry name" value="Integrase-like_cat_sf"/>
</dbReference>
<dbReference type="GO" id="GO:0015074">
    <property type="term" value="P:DNA integration"/>
    <property type="evidence" value="ECO:0007669"/>
    <property type="project" value="InterPro"/>
</dbReference>
<dbReference type="Pfam" id="PF17293">
    <property type="entry name" value="Arm-DNA-bind_5"/>
    <property type="match status" value="1"/>
</dbReference>
<dbReference type="GO" id="GO:0006310">
    <property type="term" value="P:DNA recombination"/>
    <property type="evidence" value="ECO:0007669"/>
    <property type="project" value="UniProtKB-KW"/>
</dbReference>
<sequence length="411" mass="47687">MFKYSRDGVSVLTILDTRRAKKSGMFPIKVQVVFKRKQKYYSTGKELSKEDWERLLKAKSKLLTEIRSDIESSFSTIKQQVNELIQKGEFSIEALNIRLGRQLKDMNLHSAFSLKMKELKDNEQASTYLNYQSALKSLENFGGTCVPLERITVDWLKRCERYWLSEGKSYSSISIYFRALKCILNRAVRDGLLKESSFPFGKNRYEIPEGCGRKLALSLPEIKKIMSYQDEVKTVEEFRDLWVFSYLCNGINFMDLLFLQYSNIVDGEICFVRSKTSRTAKHSKEIHATITPEMWNIIHKWGNPQVSPQTYIFKYAKGTENAFERIRLVRRIVTKCNRRLKKIAQSTGIAQLTTYTARHSFATVLKRAGAKTSYISESLGHSNLAVTENYLAYFEKEERIKNAQLLTDFNL</sequence>
<organism evidence="6 9">
    <name type="scientific">Bacteroides acidifaciens</name>
    <dbReference type="NCBI Taxonomy" id="85831"/>
    <lineage>
        <taxon>Bacteria</taxon>
        <taxon>Pseudomonadati</taxon>
        <taxon>Bacteroidota</taxon>
        <taxon>Bacteroidia</taxon>
        <taxon>Bacteroidales</taxon>
        <taxon>Bacteroidaceae</taxon>
        <taxon>Bacteroides</taxon>
    </lineage>
</organism>
<keyword evidence="11" id="KW-1185">Reference proteome</keyword>
<evidence type="ECO:0000259" key="4">
    <source>
        <dbReference type="PROSITE" id="PS51898"/>
    </source>
</evidence>
<evidence type="ECO:0000313" key="11">
    <source>
        <dbReference type="Proteomes" id="UP000305751"/>
    </source>
</evidence>
<accession>A0A3L7YVP8</accession>
<dbReference type="PANTHER" id="PTHR30349:SF64">
    <property type="entry name" value="PROPHAGE INTEGRASE INTD-RELATED"/>
    <property type="match status" value="1"/>
</dbReference>
<dbReference type="GeneID" id="93047753"/>
<protein>
    <submittedName>
        <fullName evidence="6">Site-specific integrase</fullName>
    </submittedName>
    <submittedName>
        <fullName evidence="5">Tyrosine recombinase XerC</fullName>
    </submittedName>
</protein>
<reference evidence="7 10" key="2">
    <citation type="submission" date="2019-03" db="EMBL/GenBank/DDBJ databases">
        <title>Diversity of the mouse oral microbiome.</title>
        <authorList>
            <person name="Joseph S."/>
            <person name="Aduse-Opoku J."/>
            <person name="Curtis M."/>
            <person name="Wade W."/>
            <person name="Hashim A."/>
        </authorList>
    </citation>
    <scope>NUCLEOTIDE SEQUENCE [LARGE SCALE GENOMIC DNA]</scope>
    <source>
        <strain evidence="7 10">P2318</strain>
    </source>
</reference>
<dbReference type="PANTHER" id="PTHR30349">
    <property type="entry name" value="PHAGE INTEGRASE-RELATED"/>
    <property type="match status" value="1"/>
</dbReference>
<dbReference type="InterPro" id="IPR011010">
    <property type="entry name" value="DNA_brk_join_enz"/>
</dbReference>
<dbReference type="Pfam" id="PF13102">
    <property type="entry name" value="Phage_int_SAM_5"/>
    <property type="match status" value="1"/>
</dbReference>
<evidence type="ECO:0000313" key="6">
    <source>
        <dbReference type="EMBL" id="RLT80398.1"/>
    </source>
</evidence>
<dbReference type="RefSeq" id="WP_024988378.1">
    <property type="nucleotide sequence ID" value="NZ_BLLS01000017.1"/>
</dbReference>
<gene>
    <name evidence="5" type="primary">xerC_4</name>
    <name evidence="6" type="ORF">D7Y07_08415</name>
    <name evidence="7" type="ORF">E4T97_21900</name>
    <name evidence="8" type="ORF">E5356_05480</name>
    <name evidence="5" type="ORF">IMSAGC001_01078</name>
</gene>
<comment type="similarity">
    <text evidence="1">Belongs to the 'phage' integrase family.</text>
</comment>
<dbReference type="OrthoDB" id="1094492at2"/>
<dbReference type="Proteomes" id="UP000305751">
    <property type="component" value="Unassembled WGS sequence"/>
</dbReference>
<dbReference type="InterPro" id="IPR050090">
    <property type="entry name" value="Tyrosine_recombinase_XerCD"/>
</dbReference>
<evidence type="ECO:0000256" key="3">
    <source>
        <dbReference type="ARBA" id="ARBA00023172"/>
    </source>
</evidence>
<dbReference type="Pfam" id="PF00589">
    <property type="entry name" value="Phage_integrase"/>
    <property type="match status" value="1"/>
</dbReference>
<dbReference type="EMBL" id="SRZA01000009">
    <property type="protein sequence ID" value="TGY06931.1"/>
    <property type="molecule type" value="Genomic_DNA"/>
</dbReference>
<dbReference type="InterPro" id="IPR010998">
    <property type="entry name" value="Integrase_recombinase_N"/>
</dbReference>
<feature type="domain" description="Tyr recombinase" evidence="4">
    <location>
        <begin position="212"/>
        <end position="405"/>
    </location>
</feature>
<reference evidence="5 12" key="4">
    <citation type="journal article" date="2020" name="Microbiome">
        <title>Single-cell genomics of uncultured bacteria reveals dietary fiber responders in the mouse gut microbiota.</title>
        <authorList>
            <person name="Chijiiwa R."/>
            <person name="Hosokawa M."/>
            <person name="Kogawa M."/>
            <person name="Nishikawa Y."/>
            <person name="Ide K."/>
            <person name="Sakanashi C."/>
            <person name="Takahashi K."/>
            <person name="Takeyama H."/>
        </authorList>
    </citation>
    <scope>NUCLEOTIDE SEQUENCE [LARGE SCALE GENOMIC DNA]</scope>
    <source>
        <strain evidence="5">IMSAGC_001</strain>
    </source>
</reference>
<dbReference type="Proteomes" id="UP000298073">
    <property type="component" value="Unassembled WGS sequence"/>
</dbReference>
<evidence type="ECO:0000313" key="10">
    <source>
        <dbReference type="Proteomes" id="UP000298073"/>
    </source>
</evidence>
<dbReference type="EMBL" id="RAZM01000020">
    <property type="protein sequence ID" value="RLT80398.1"/>
    <property type="molecule type" value="Genomic_DNA"/>
</dbReference>
<dbReference type="Proteomes" id="UP000491181">
    <property type="component" value="Unassembled WGS sequence"/>
</dbReference>
<evidence type="ECO:0000313" key="12">
    <source>
        <dbReference type="Proteomes" id="UP000491181"/>
    </source>
</evidence>
<dbReference type="InterPro" id="IPR002104">
    <property type="entry name" value="Integrase_catalytic"/>
</dbReference>
<proteinExistence type="inferred from homology"/>
<evidence type="ECO:0000256" key="1">
    <source>
        <dbReference type="ARBA" id="ARBA00008857"/>
    </source>
</evidence>
<dbReference type="PROSITE" id="PS51898">
    <property type="entry name" value="TYR_RECOMBINASE"/>
    <property type="match status" value="1"/>
</dbReference>
<evidence type="ECO:0000313" key="7">
    <source>
        <dbReference type="EMBL" id="TFU44402.1"/>
    </source>
</evidence>
<dbReference type="GO" id="GO:0003677">
    <property type="term" value="F:DNA binding"/>
    <property type="evidence" value="ECO:0007669"/>
    <property type="project" value="UniProtKB-KW"/>
</dbReference>
<dbReference type="InterPro" id="IPR035386">
    <property type="entry name" value="Arm-DNA-bind_5"/>
</dbReference>
<keyword evidence="2" id="KW-0238">DNA-binding</keyword>
<dbReference type="AlphaFoldDB" id="A0A3L7YVP8"/>
<evidence type="ECO:0000256" key="2">
    <source>
        <dbReference type="ARBA" id="ARBA00023125"/>
    </source>
</evidence>
<dbReference type="Gene3D" id="1.10.150.130">
    <property type="match status" value="1"/>
</dbReference>
<evidence type="ECO:0000313" key="9">
    <source>
        <dbReference type="Proteomes" id="UP000267159"/>
    </source>
</evidence>
<evidence type="ECO:0000313" key="8">
    <source>
        <dbReference type="EMBL" id="TGY06931.1"/>
    </source>
</evidence>
<dbReference type="Proteomes" id="UP000267159">
    <property type="component" value="Unassembled WGS sequence"/>
</dbReference>
<comment type="caution">
    <text evidence="6">The sequence shown here is derived from an EMBL/GenBank/DDBJ whole genome shotgun (WGS) entry which is preliminary data.</text>
</comment>
<reference evidence="6 9" key="1">
    <citation type="submission" date="2018-09" db="EMBL/GenBank/DDBJ databases">
        <title>Murine metabolic-syndrome-specific gut microbial biobank.</title>
        <authorList>
            <person name="Liu C."/>
        </authorList>
    </citation>
    <scope>NUCLEOTIDE SEQUENCE [LARGE SCALE GENOMIC DNA]</scope>
    <source>
        <strain evidence="6 9">0.1X-D8-26</strain>
    </source>
</reference>
<keyword evidence="3" id="KW-0233">DNA recombination</keyword>
<name>A0A3L7YVP8_9BACE</name>
<reference evidence="8 11" key="3">
    <citation type="submission" date="2019-04" db="EMBL/GenBank/DDBJ databases">
        <title>Microbes associate with the intestines of laboratory mice.</title>
        <authorList>
            <person name="Navarre W."/>
            <person name="Wong E."/>
            <person name="Huang K."/>
            <person name="Tropini C."/>
            <person name="Ng K."/>
            <person name="Yu B."/>
        </authorList>
    </citation>
    <scope>NUCLEOTIDE SEQUENCE [LARGE SCALE GENOMIC DNA]</scope>
    <source>
        <strain evidence="8 11">NM70_E10</strain>
    </source>
</reference>
<dbReference type="SUPFAM" id="SSF56349">
    <property type="entry name" value="DNA breaking-rejoining enzymes"/>
    <property type="match status" value="1"/>
</dbReference>
<dbReference type="EMBL" id="SPPV01000124">
    <property type="protein sequence ID" value="TFU44402.1"/>
    <property type="molecule type" value="Genomic_DNA"/>
</dbReference>
<dbReference type="Gene3D" id="1.10.443.10">
    <property type="entry name" value="Intergrase catalytic core"/>
    <property type="match status" value="1"/>
</dbReference>
<dbReference type="EMBL" id="BLLS01000017">
    <property type="protein sequence ID" value="GFH85674.1"/>
    <property type="molecule type" value="Genomic_DNA"/>
</dbReference>
<dbReference type="InterPro" id="IPR025269">
    <property type="entry name" value="SAM-like_dom"/>
</dbReference>